<organism evidence="1 2">
    <name type="scientific">Cladophialophora carrionii</name>
    <dbReference type="NCBI Taxonomy" id="86049"/>
    <lineage>
        <taxon>Eukaryota</taxon>
        <taxon>Fungi</taxon>
        <taxon>Dikarya</taxon>
        <taxon>Ascomycota</taxon>
        <taxon>Pezizomycotina</taxon>
        <taxon>Eurotiomycetes</taxon>
        <taxon>Chaetothyriomycetidae</taxon>
        <taxon>Chaetothyriales</taxon>
        <taxon>Herpotrichiellaceae</taxon>
        <taxon>Cladophialophora</taxon>
    </lineage>
</organism>
<protein>
    <submittedName>
        <fullName evidence="1">Uncharacterized protein</fullName>
    </submittedName>
</protein>
<evidence type="ECO:0000313" key="2">
    <source>
        <dbReference type="Proteomes" id="UP000094526"/>
    </source>
</evidence>
<dbReference type="OrthoDB" id="4851849at2759"/>
<comment type="caution">
    <text evidence="1">The sequence shown here is derived from an EMBL/GenBank/DDBJ whole genome shotgun (WGS) entry which is preliminary data.</text>
</comment>
<dbReference type="VEuPathDB" id="FungiDB:CLCR_03985"/>
<dbReference type="PANTHER" id="PTHR42037">
    <property type="match status" value="1"/>
</dbReference>
<dbReference type="PANTHER" id="PTHR42037:SF1">
    <property type="match status" value="1"/>
</dbReference>
<dbReference type="EMBL" id="LGRB01000012">
    <property type="protein sequence ID" value="OCT48471.1"/>
    <property type="molecule type" value="Genomic_DNA"/>
</dbReference>
<gene>
    <name evidence="1" type="ORF">CLCR_03985</name>
</gene>
<dbReference type="eggNOG" id="ENOG502RXAF">
    <property type="taxonomic scope" value="Eukaryota"/>
</dbReference>
<evidence type="ECO:0000313" key="1">
    <source>
        <dbReference type="EMBL" id="OCT48471.1"/>
    </source>
</evidence>
<sequence>MPLYEITGNTQSRFVQAAALLHLLDPVRGEPSAYGLDQDSNTLEQNRERLLKRKFLDSFALICAKKKDGDTVSAACLEEGRPEGTIVRIASNQGVAQSTLAELRGLVAVLNGVAAREYAASDKAAEVLQRITSLDAVRIRSYLKDIRSVGDDVRDIVDRSRSAPAFLQLDSAGSFPEWIAHVFTIRDLPLEPASESLVDHVQWALEARRTYLACLKALFPGTLPRWVHAIFKLGRYAVASMALLHFASDFPTLFNPMLVEPATAPPRTQFTGMGEEMPLTSVLRRIASGPEVTHYISRLAQVWQVQDPEAHFRNVCTLNLPVHAEMQLLNFYDHNPKRKPSFRFIGVSKKSCFLCHWFLARHPQSFNIAACHQKLYLNWRPPPAADHTIYRQYKAIVTDLAKAMELTAKQELHNRLGLRRPVPPDSTAGVSVSGLMDLNYRSHDAPAISEMVTTSAKSVVKEVARTTSSLRPIPVVDTSSRDEELSWRPWNNSPVCDSFSTTEMVFHVMRLNETQRQDIIALRDVMDRHSGEPSWAKLVDLLMDESGVGLRDGDFLMVNDRIRVGNERQLLACLQFLRNEKVLNSEVYVYNLSTQSPGVTQQG</sequence>
<accession>A0A1C1CJ55</accession>
<dbReference type="VEuPathDB" id="FungiDB:G647_08595"/>
<name>A0A1C1CJ55_9EURO</name>
<dbReference type="Proteomes" id="UP000094526">
    <property type="component" value="Unassembled WGS sequence"/>
</dbReference>
<proteinExistence type="predicted"/>
<reference evidence="2" key="1">
    <citation type="submission" date="2015-07" db="EMBL/GenBank/DDBJ databases">
        <authorList>
            <person name="Teixeira M.M."/>
            <person name="Souza R.C."/>
            <person name="Almeida L.G."/>
            <person name="Vicente V.A."/>
            <person name="de Hoog S."/>
            <person name="Bocca A.L."/>
            <person name="de Almeida S.R."/>
            <person name="Vasconcelos A.T."/>
            <person name="Felipe M.S."/>
        </authorList>
    </citation>
    <scope>NUCLEOTIDE SEQUENCE [LARGE SCALE GENOMIC DNA]</scope>
    <source>
        <strain evidence="2">KSF</strain>
    </source>
</reference>
<dbReference type="AlphaFoldDB" id="A0A1C1CJ55"/>
<keyword evidence="2" id="KW-1185">Reference proteome</keyword>
<dbReference type="InterPro" id="IPR027796">
    <property type="entry name" value="OTT_1508_deam-like"/>
</dbReference>
<dbReference type="Pfam" id="PF14441">
    <property type="entry name" value="OTT_1508_deam"/>
    <property type="match status" value="1"/>
</dbReference>